<evidence type="ECO:0000313" key="3">
    <source>
        <dbReference type="Proteomes" id="UP001642464"/>
    </source>
</evidence>
<sequence>MDFRTDPNMAALDAKSEMQEPQSHADDRSTTKYEPADTDAQSAADTAWADAVVPDVGDEGLEKLTESIMAAMAKLLVKYGSCAAFLKARFANPDDATSFLAYLHDLCAEGLYDHCLLHPLPATSLEEQSLTKSQPIALPLGAFSYDPTSSLKPDADHALVLKLSQLILKHGFITSTEPLLVTCPAELYQMAQQLGLKKPWQEVGGELLPHSVGFVKGKARMHTLLMLLAICLDNKINLDVAHSTLAQSLRSVHCHVVQGTSKVAEVIHNFVTSIRGELRKGPTIMVWVQTLQTLRAHGEDDSQAVIKRFNATVPKENQLLGQKAAAVKNLLDVFPDQALALIREHVQQLGWAGCCFHDDGLSSKKTVPGWKFRPNVGGSWPEWSKVTAASCVIMIQHAIGQFLKTDEDKRKKFARADLEKLAEQAAFVCGVAESAQRELPITDEEIAEAWLQPFVQGELGVLLEVQSSMARKDDKLTPRGIKMDRHANNRPLKKSSKDAATVAMINLEADSFKLLENRVEYDLQCLRVARHRMETYEGALYHQQLTHRKHAFEVSESAVHSFFEANVKLVCSTKPSDVVCLYDRFELDFSKNYGLPKENMAAIFLVNWAALPRVKDAAQACQSQVLGVLCNNSSKRLGAVILPQFTYKKGQLYLHEIAVLQSLNNASLNFDKTWVLAFETRKDSRDNRPLTYPGRAVCGCGVEEKDWIFKGCHLIRDGRTAAAEQLAASNMQRIEDPDPEALPGSADPVCGARKYEQLGTSAYVKLLDACVEGAQLDGKAGLIICDLHVGVGDSFNAWLQKRSSWTMPTGYFGLTDDAVTQEWFNKVKKEEMASSHLDGSLVIPGYQPVALDVPADQVTARPKPPKLHVLVGAGPDQLYPKFPDALVKAGQLEWGTHLEFGSRFQEMMNQVIEEFGPEPMEKEEKKRTAGGTDKNPRPKKRAGIIKSEVAPVKIEEMPTSPCLLEVTLSNVRNNSSMVLQVLAGSTKEIWLLNRGNIEQKLTPGFILSGFGKGEYKQQSPASDREILYDMSGLPQVLFQSSLRPLEEVVNTERLKKPACKVCYHDLSDQPTAENPGAWKLDRKLDISFVPDAVKVLPDQKDDKAKQSDCAALFPADSWNKTFCKVIFSVGWQPAGLMPIRPQVVIQNAMVIPPQSAVKL</sequence>
<proteinExistence type="predicted"/>
<protein>
    <submittedName>
        <fullName evidence="2">Uncharacterized protein</fullName>
    </submittedName>
</protein>
<accession>A0ABP0I2J4</accession>
<keyword evidence="3" id="KW-1185">Reference proteome</keyword>
<feature type="compositionally biased region" description="Basic and acidic residues" evidence="1">
    <location>
        <begin position="14"/>
        <end position="35"/>
    </location>
</feature>
<evidence type="ECO:0000313" key="2">
    <source>
        <dbReference type="EMBL" id="CAK8996212.1"/>
    </source>
</evidence>
<feature type="region of interest" description="Disordered" evidence="1">
    <location>
        <begin position="1"/>
        <end position="45"/>
    </location>
</feature>
<dbReference type="EMBL" id="CAXAMM010002450">
    <property type="protein sequence ID" value="CAK8996212.1"/>
    <property type="molecule type" value="Genomic_DNA"/>
</dbReference>
<evidence type="ECO:0000256" key="1">
    <source>
        <dbReference type="SAM" id="MobiDB-lite"/>
    </source>
</evidence>
<gene>
    <name evidence="2" type="ORF">SCF082_LOCUS4691</name>
</gene>
<feature type="region of interest" description="Disordered" evidence="1">
    <location>
        <begin position="917"/>
        <end position="940"/>
    </location>
</feature>
<organism evidence="2 3">
    <name type="scientific">Durusdinium trenchii</name>
    <dbReference type="NCBI Taxonomy" id="1381693"/>
    <lineage>
        <taxon>Eukaryota</taxon>
        <taxon>Sar</taxon>
        <taxon>Alveolata</taxon>
        <taxon>Dinophyceae</taxon>
        <taxon>Suessiales</taxon>
        <taxon>Symbiodiniaceae</taxon>
        <taxon>Durusdinium</taxon>
    </lineage>
</organism>
<comment type="caution">
    <text evidence="2">The sequence shown here is derived from an EMBL/GenBank/DDBJ whole genome shotgun (WGS) entry which is preliminary data.</text>
</comment>
<reference evidence="2 3" key="1">
    <citation type="submission" date="2024-02" db="EMBL/GenBank/DDBJ databases">
        <authorList>
            <person name="Chen Y."/>
            <person name="Shah S."/>
            <person name="Dougan E. K."/>
            <person name="Thang M."/>
            <person name="Chan C."/>
        </authorList>
    </citation>
    <scope>NUCLEOTIDE SEQUENCE [LARGE SCALE GENOMIC DNA]</scope>
</reference>
<name>A0ABP0I2J4_9DINO</name>
<dbReference type="Proteomes" id="UP001642464">
    <property type="component" value="Unassembled WGS sequence"/>
</dbReference>